<protein>
    <submittedName>
        <fullName evidence="1">Signal protein PDZ</fullName>
    </submittedName>
</protein>
<accession>A0A5R9IL85</accession>
<comment type="caution">
    <text evidence="1">The sequence shown here is derived from an EMBL/GenBank/DDBJ whole genome shotgun (WGS) entry which is preliminary data.</text>
</comment>
<dbReference type="GO" id="GO:0004190">
    <property type="term" value="F:aspartic-type endopeptidase activity"/>
    <property type="evidence" value="ECO:0007669"/>
    <property type="project" value="InterPro"/>
</dbReference>
<dbReference type="CDD" id="cd00303">
    <property type="entry name" value="retropepsin_like"/>
    <property type="match status" value="1"/>
</dbReference>
<dbReference type="SUPFAM" id="SSF50630">
    <property type="entry name" value="Acid proteases"/>
    <property type="match status" value="1"/>
</dbReference>
<dbReference type="InterPro" id="IPR001969">
    <property type="entry name" value="Aspartic_peptidase_AS"/>
</dbReference>
<dbReference type="Pfam" id="PF13975">
    <property type="entry name" value="gag-asp_proteas"/>
    <property type="match status" value="1"/>
</dbReference>
<dbReference type="InterPro" id="IPR021109">
    <property type="entry name" value="Peptidase_aspartic_dom_sf"/>
</dbReference>
<dbReference type="OrthoDB" id="3521766at2"/>
<dbReference type="GO" id="GO:0006508">
    <property type="term" value="P:proteolysis"/>
    <property type="evidence" value="ECO:0007669"/>
    <property type="project" value="InterPro"/>
</dbReference>
<dbReference type="Pfam" id="PF13650">
    <property type="entry name" value="Asp_protease_2"/>
    <property type="match status" value="1"/>
</dbReference>
<sequence length="299" mass="32868">MLRNLIIITAIISGLTFSTPSLAKWVPFELSNGHIMIDVTIEGVPAKAMLDSGANLNAISQDFIDAHASHLKKSRTKVTVKGVSGREEFPIYKDVNVTMFGQDLELPEVAALGLGIDLIIGSGFFQGIIVQIDYPNNKIQLAPKSSIDLKKHANVKMRQERGSEMPAVEVELNGKKTWLMLDTGNAGNLFLKRNFVIENDLLKSDTIETRVSGSVEVINTESFIIETLKIGPYELEGVPATIPEDGVATNLADSRGETKDFSRLRAKGVATKGILGYDVLKHFIVTIDYEDFRAHLWAQ</sequence>
<evidence type="ECO:0000313" key="2">
    <source>
        <dbReference type="Proteomes" id="UP000307790"/>
    </source>
</evidence>
<dbReference type="AlphaFoldDB" id="A0A5R9IL85"/>
<dbReference type="EMBL" id="VCBC01000007">
    <property type="protein sequence ID" value="TLU65349.1"/>
    <property type="molecule type" value="Genomic_DNA"/>
</dbReference>
<gene>
    <name evidence="1" type="ORF">FE810_08670</name>
</gene>
<dbReference type="Proteomes" id="UP000307790">
    <property type="component" value="Unassembled WGS sequence"/>
</dbReference>
<dbReference type="PROSITE" id="PS00141">
    <property type="entry name" value="ASP_PROTEASE"/>
    <property type="match status" value="1"/>
</dbReference>
<reference evidence="1 2" key="1">
    <citation type="submission" date="2019-05" db="EMBL/GenBank/DDBJ databases">
        <title>Genome sequences of Thalassotalea litorea 1K03283.</title>
        <authorList>
            <person name="Zhang D."/>
        </authorList>
    </citation>
    <scope>NUCLEOTIDE SEQUENCE [LARGE SCALE GENOMIC DNA]</scope>
    <source>
        <strain evidence="1 2">MCCC 1K03283</strain>
    </source>
</reference>
<evidence type="ECO:0000313" key="1">
    <source>
        <dbReference type="EMBL" id="TLU65349.1"/>
    </source>
</evidence>
<organism evidence="1 2">
    <name type="scientific">Thalassotalea litorea</name>
    <dbReference type="NCBI Taxonomy" id="2020715"/>
    <lineage>
        <taxon>Bacteria</taxon>
        <taxon>Pseudomonadati</taxon>
        <taxon>Pseudomonadota</taxon>
        <taxon>Gammaproteobacteria</taxon>
        <taxon>Alteromonadales</taxon>
        <taxon>Colwelliaceae</taxon>
        <taxon>Thalassotalea</taxon>
    </lineage>
</organism>
<name>A0A5R9IL85_9GAMM</name>
<keyword evidence="2" id="KW-1185">Reference proteome</keyword>
<proteinExistence type="predicted"/>
<dbReference type="Gene3D" id="2.40.70.10">
    <property type="entry name" value="Acid Proteases"/>
    <property type="match status" value="2"/>
</dbReference>